<dbReference type="InterPro" id="IPR051604">
    <property type="entry name" value="Ergot_Alk_Oxidoreductase"/>
</dbReference>
<evidence type="ECO:0000313" key="3">
    <source>
        <dbReference type="Proteomes" id="UP000320300"/>
    </source>
</evidence>
<dbReference type="EMBL" id="FXTN01000002">
    <property type="protein sequence ID" value="SMO45363.1"/>
    <property type="molecule type" value="Genomic_DNA"/>
</dbReference>
<dbReference type="RefSeq" id="WP_142526915.1">
    <property type="nucleotide sequence ID" value="NZ_CBCSJO010000003.1"/>
</dbReference>
<dbReference type="Pfam" id="PF05368">
    <property type="entry name" value="NmrA"/>
    <property type="match status" value="1"/>
</dbReference>
<dbReference type="InterPro" id="IPR008030">
    <property type="entry name" value="NmrA-like"/>
</dbReference>
<proteinExistence type="predicted"/>
<gene>
    <name evidence="2" type="ORF">SAMN06265348_102232</name>
</gene>
<keyword evidence="3" id="KW-1185">Reference proteome</keyword>
<protein>
    <submittedName>
        <fullName evidence="2">Uncharacterized conserved protein YbjT, contains NAD(P)-binding and DUF2867 domains</fullName>
    </submittedName>
</protein>
<dbReference type="Proteomes" id="UP000320300">
    <property type="component" value="Unassembled WGS sequence"/>
</dbReference>
<reference evidence="2 3" key="1">
    <citation type="submission" date="2017-05" db="EMBL/GenBank/DDBJ databases">
        <authorList>
            <person name="Varghese N."/>
            <person name="Submissions S."/>
        </authorList>
    </citation>
    <scope>NUCLEOTIDE SEQUENCE [LARGE SCALE GENOMIC DNA]</scope>
    <source>
        <strain evidence="2 3">DSM 19036</strain>
    </source>
</reference>
<dbReference type="Gene3D" id="3.90.25.10">
    <property type="entry name" value="UDP-galactose 4-epimerase, domain 1"/>
    <property type="match status" value="1"/>
</dbReference>
<name>A0A521BE84_9SPHI</name>
<accession>A0A521BE84</accession>
<sequence length="300" mass="32520">MKIVITGSLGHIGKPLAQMLIAKGHALTIVSSSTDRRTEIENIGAEAAIGSVKDAAFLSTAFAGADAVYTMVPPVSYMNPELDPVAEFSITGKAYAEAVIKAGVKCVVNLSSWGAHRDNGTGGIVGTYYLEQIMNGLPEEVSITHVRPASFYYNLLGFIPAIKYTGKISACYGGEDLTVLVAPEDIAVAVAQELENYTEGRKIRYVASDELTCNEVARILGQSIARPDLQWELISKEQAMENLQAAGLPLKPAELLVELQLGHHHGLIAEDYLEHRPVPGKIKMQDYAREFALAFQKQVY</sequence>
<dbReference type="PANTHER" id="PTHR43162">
    <property type="match status" value="1"/>
</dbReference>
<dbReference type="InterPro" id="IPR036291">
    <property type="entry name" value="NAD(P)-bd_dom_sf"/>
</dbReference>
<dbReference type="OrthoDB" id="2149806at2"/>
<dbReference type="AlphaFoldDB" id="A0A521BE84"/>
<feature type="domain" description="NmrA-like" evidence="1">
    <location>
        <begin position="2"/>
        <end position="254"/>
    </location>
</feature>
<dbReference type="Gene3D" id="3.40.50.720">
    <property type="entry name" value="NAD(P)-binding Rossmann-like Domain"/>
    <property type="match status" value="1"/>
</dbReference>
<evidence type="ECO:0000313" key="2">
    <source>
        <dbReference type="EMBL" id="SMO45363.1"/>
    </source>
</evidence>
<evidence type="ECO:0000259" key="1">
    <source>
        <dbReference type="Pfam" id="PF05368"/>
    </source>
</evidence>
<dbReference type="PANTHER" id="PTHR43162:SF1">
    <property type="entry name" value="PRESTALK A DIFFERENTIATION PROTEIN A"/>
    <property type="match status" value="1"/>
</dbReference>
<organism evidence="2 3">
    <name type="scientific">Pedobacter westerhofensis</name>
    <dbReference type="NCBI Taxonomy" id="425512"/>
    <lineage>
        <taxon>Bacteria</taxon>
        <taxon>Pseudomonadati</taxon>
        <taxon>Bacteroidota</taxon>
        <taxon>Sphingobacteriia</taxon>
        <taxon>Sphingobacteriales</taxon>
        <taxon>Sphingobacteriaceae</taxon>
        <taxon>Pedobacter</taxon>
    </lineage>
</organism>
<dbReference type="SUPFAM" id="SSF51735">
    <property type="entry name" value="NAD(P)-binding Rossmann-fold domains"/>
    <property type="match status" value="1"/>
</dbReference>